<dbReference type="InterPro" id="IPR018357">
    <property type="entry name" value="Hexapep_transf_CS"/>
</dbReference>
<evidence type="ECO:0000256" key="3">
    <source>
        <dbReference type="ARBA" id="ARBA00023315"/>
    </source>
</evidence>
<dbReference type="Proteomes" id="UP000007089">
    <property type="component" value="Chromosome"/>
</dbReference>
<accession>B8JFC1</accession>
<keyword evidence="5" id="KW-1185">Reference proteome</keyword>
<evidence type="ECO:0000256" key="1">
    <source>
        <dbReference type="ARBA" id="ARBA00022679"/>
    </source>
</evidence>
<dbReference type="Pfam" id="PF00132">
    <property type="entry name" value="Hexapep"/>
    <property type="match status" value="1"/>
</dbReference>
<dbReference type="KEGG" id="acp:A2cp1_2961"/>
<organism evidence="4 5">
    <name type="scientific">Anaeromyxobacter dehalogenans (strain ATCC BAA-258 / DSM 21875 / 2CP-1)</name>
    <dbReference type="NCBI Taxonomy" id="455488"/>
    <lineage>
        <taxon>Bacteria</taxon>
        <taxon>Pseudomonadati</taxon>
        <taxon>Myxococcota</taxon>
        <taxon>Myxococcia</taxon>
        <taxon>Myxococcales</taxon>
        <taxon>Cystobacterineae</taxon>
        <taxon>Anaeromyxobacteraceae</taxon>
        <taxon>Anaeromyxobacter</taxon>
    </lineage>
</organism>
<proteinExistence type="predicted"/>
<dbReference type="PANTHER" id="PTHR23416">
    <property type="entry name" value="SIALIC ACID SYNTHASE-RELATED"/>
    <property type="match status" value="1"/>
</dbReference>
<name>B8JFC1_ANAD2</name>
<protein>
    <submittedName>
        <fullName evidence="4">Nodulation protein L, putative</fullName>
    </submittedName>
</protein>
<dbReference type="HOGENOM" id="CLU_051638_7_1_7"/>
<dbReference type="SUPFAM" id="SSF51161">
    <property type="entry name" value="Trimeric LpxA-like enzymes"/>
    <property type="match status" value="1"/>
</dbReference>
<dbReference type="Gene3D" id="2.160.10.10">
    <property type="entry name" value="Hexapeptide repeat proteins"/>
    <property type="match status" value="1"/>
</dbReference>
<evidence type="ECO:0000256" key="2">
    <source>
        <dbReference type="ARBA" id="ARBA00022737"/>
    </source>
</evidence>
<evidence type="ECO:0000313" key="4">
    <source>
        <dbReference type="EMBL" id="ACL66298.1"/>
    </source>
</evidence>
<dbReference type="InterPro" id="IPR051159">
    <property type="entry name" value="Hexapeptide_acetyltransf"/>
</dbReference>
<reference evidence="4" key="1">
    <citation type="submission" date="2009-01" db="EMBL/GenBank/DDBJ databases">
        <title>Complete sequence of Anaeromyxobacter dehalogenans 2CP-1.</title>
        <authorList>
            <consortium name="US DOE Joint Genome Institute"/>
            <person name="Lucas S."/>
            <person name="Copeland A."/>
            <person name="Lapidus A."/>
            <person name="Glavina del Rio T."/>
            <person name="Dalin E."/>
            <person name="Tice H."/>
            <person name="Bruce D."/>
            <person name="Goodwin L."/>
            <person name="Pitluck S."/>
            <person name="Saunders E."/>
            <person name="Brettin T."/>
            <person name="Detter J.C."/>
            <person name="Han C."/>
            <person name="Larimer F."/>
            <person name="Land M."/>
            <person name="Hauser L."/>
            <person name="Kyrpides N."/>
            <person name="Ovchinnikova G."/>
            <person name="Beliaev A.S."/>
            <person name="Richardson P."/>
        </authorList>
    </citation>
    <scope>NUCLEOTIDE SEQUENCE</scope>
    <source>
        <strain evidence="4">2CP-1</strain>
    </source>
</reference>
<keyword evidence="2" id="KW-0677">Repeat</keyword>
<dbReference type="InterPro" id="IPR011004">
    <property type="entry name" value="Trimer_LpxA-like_sf"/>
</dbReference>
<dbReference type="EMBL" id="CP001359">
    <property type="protein sequence ID" value="ACL66298.1"/>
    <property type="molecule type" value="Genomic_DNA"/>
</dbReference>
<keyword evidence="1" id="KW-0808">Transferase</keyword>
<evidence type="ECO:0000313" key="5">
    <source>
        <dbReference type="Proteomes" id="UP000007089"/>
    </source>
</evidence>
<gene>
    <name evidence="4" type="ordered locus">A2cp1_2961</name>
</gene>
<dbReference type="PROSITE" id="PS00101">
    <property type="entry name" value="HEXAPEP_TRANSFERASES"/>
    <property type="match status" value="1"/>
</dbReference>
<keyword evidence="3" id="KW-0012">Acyltransferase</keyword>
<dbReference type="AlphaFoldDB" id="B8JFC1"/>
<dbReference type="PANTHER" id="PTHR23416:SF78">
    <property type="entry name" value="LIPOPOLYSACCHARIDE BIOSYNTHESIS O-ACETYL TRANSFERASE WBBJ-RELATED"/>
    <property type="match status" value="1"/>
</dbReference>
<sequence length="207" mass="21604">MVGGIATLLAVLLRVAEPAAAPLQRLWRLARLRARVDGTVPVTTQFDGAVETGGRLRLELGEHCRLGRRVFLETCEGGRIQLGAHVRINAGAFIVAYSEISIGRDALIAEYVSIRDADHGLAADGLVRTQPHTSRPIHIGEGAWIGRGAVVLKGVSIGAGAVVAANSVVTKDVRPMAIVAGVPAKEIRLRDGAPLAAATPRAPGARG</sequence>
<dbReference type="CDD" id="cd04647">
    <property type="entry name" value="LbH_MAT_like"/>
    <property type="match status" value="1"/>
</dbReference>
<dbReference type="InterPro" id="IPR001451">
    <property type="entry name" value="Hexapep"/>
</dbReference>
<dbReference type="GO" id="GO:0016746">
    <property type="term" value="F:acyltransferase activity"/>
    <property type="evidence" value="ECO:0007669"/>
    <property type="project" value="UniProtKB-KW"/>
</dbReference>